<comment type="subunit">
    <text evidence="6">Homodimer.</text>
</comment>
<evidence type="ECO:0000256" key="2">
    <source>
        <dbReference type="ARBA" id="ARBA00022603"/>
    </source>
</evidence>
<comment type="subcellular location">
    <subcellularLocation>
        <location evidence="6">Cytoplasm</location>
    </subcellularLocation>
</comment>
<evidence type="ECO:0000256" key="5">
    <source>
        <dbReference type="ARBA" id="ARBA00022694"/>
    </source>
</evidence>
<organism evidence="7 8">
    <name type="scientific">Halococcoides cellulosivorans</name>
    <dbReference type="NCBI Taxonomy" id="1679096"/>
    <lineage>
        <taxon>Archaea</taxon>
        <taxon>Methanobacteriati</taxon>
        <taxon>Methanobacteriota</taxon>
        <taxon>Stenosarchaea group</taxon>
        <taxon>Halobacteria</taxon>
        <taxon>Halobacteriales</taxon>
        <taxon>Haloarculaceae</taxon>
        <taxon>Halococcoides</taxon>
    </lineage>
</organism>
<dbReference type="PANTHER" id="PTHR40703">
    <property type="entry name" value="TRNA (PSEUDOURIDINE(54)-N(1))-METHYLTRANSFERASE"/>
    <property type="match status" value="1"/>
</dbReference>
<dbReference type="GO" id="GO:0008757">
    <property type="term" value="F:S-adenosylmethionine-dependent methyltransferase activity"/>
    <property type="evidence" value="ECO:0007669"/>
    <property type="project" value="UniProtKB-UniRule"/>
</dbReference>
<comment type="caution">
    <text evidence="6">Lacks conserved residue(s) required for the propagation of feature annotation.</text>
</comment>
<dbReference type="EMBL" id="CP028858">
    <property type="protein sequence ID" value="AWB26256.1"/>
    <property type="molecule type" value="Genomic_DNA"/>
</dbReference>
<dbReference type="GeneID" id="36510888"/>
<evidence type="ECO:0000313" key="8">
    <source>
        <dbReference type="Proteomes" id="UP000244727"/>
    </source>
</evidence>
<keyword evidence="3 6" id="KW-0808">Transferase</keyword>
<evidence type="ECO:0000256" key="6">
    <source>
        <dbReference type="HAMAP-Rule" id="MF_00587"/>
    </source>
</evidence>
<dbReference type="Pfam" id="PF04013">
    <property type="entry name" value="Methyltrn_RNA_2"/>
    <property type="match status" value="1"/>
</dbReference>
<comment type="catalytic activity">
    <reaction evidence="6">
        <text>pseudouridine(54) in tRNA + S-adenosyl-L-methionine = N(1)-methylpseudouridine(54) in tRNA + S-adenosyl-L-homocysteine + H(+)</text>
        <dbReference type="Rhea" id="RHEA:55292"/>
        <dbReference type="Rhea" id="RHEA-COMP:14140"/>
        <dbReference type="Rhea" id="RHEA-COMP:14141"/>
        <dbReference type="ChEBI" id="CHEBI:15378"/>
        <dbReference type="ChEBI" id="CHEBI:57856"/>
        <dbReference type="ChEBI" id="CHEBI:59789"/>
        <dbReference type="ChEBI" id="CHEBI:65314"/>
        <dbReference type="ChEBI" id="CHEBI:74890"/>
        <dbReference type="EC" id="2.1.1.257"/>
    </reaction>
</comment>
<dbReference type="Gene3D" id="3.40.1280.10">
    <property type="match status" value="1"/>
</dbReference>
<keyword evidence="1 6" id="KW-0963">Cytoplasm</keyword>
<proteinExistence type="inferred from homology"/>
<reference evidence="7 8" key="1">
    <citation type="submission" date="2018-04" db="EMBL/GenBank/DDBJ databases">
        <title>Halococcoides cellulosivorans gen. nov., sp. nov., an extremely halophilic cellulose-utilizing haloarchaeon from hypersaline lakes.</title>
        <authorList>
            <person name="Sorokin D.Y."/>
            <person name="Toshchakov S.V."/>
            <person name="Samarov N.I."/>
            <person name="Korzhenkov A."/>
            <person name="Kublanov I.V."/>
        </authorList>
    </citation>
    <scope>NUCLEOTIDE SEQUENCE [LARGE SCALE GENOMIC DNA]</scope>
    <source>
        <strain evidence="7 8">HArcel1</strain>
    </source>
</reference>
<dbReference type="SUPFAM" id="SSF75217">
    <property type="entry name" value="alpha/beta knot"/>
    <property type="match status" value="1"/>
</dbReference>
<dbReference type="Proteomes" id="UP000244727">
    <property type="component" value="Chromosome"/>
</dbReference>
<dbReference type="KEGG" id="harc:HARCEL1_00235"/>
<dbReference type="RefSeq" id="WP_108380625.1">
    <property type="nucleotide sequence ID" value="NZ_CP028858.1"/>
</dbReference>
<dbReference type="AlphaFoldDB" id="A0A2R4WXI8"/>
<keyword evidence="4 6" id="KW-0949">S-adenosyl-L-methionine</keyword>
<dbReference type="GO" id="GO:0008175">
    <property type="term" value="F:tRNA methyltransferase activity"/>
    <property type="evidence" value="ECO:0007669"/>
    <property type="project" value="UniProtKB-UniRule"/>
</dbReference>
<name>A0A2R4WXI8_9EURY</name>
<dbReference type="HAMAP" id="MF_00587">
    <property type="entry name" value="tRNA_methyltr_TrmY"/>
    <property type="match status" value="1"/>
</dbReference>
<dbReference type="CDD" id="cd18087">
    <property type="entry name" value="TrmY-like"/>
    <property type="match status" value="1"/>
</dbReference>
<dbReference type="InterPro" id="IPR007158">
    <property type="entry name" value="TrmY"/>
</dbReference>
<evidence type="ECO:0000256" key="4">
    <source>
        <dbReference type="ARBA" id="ARBA00022691"/>
    </source>
</evidence>
<dbReference type="InterPro" id="IPR029028">
    <property type="entry name" value="Alpha/beta_knot_MTases"/>
</dbReference>
<dbReference type="InterPro" id="IPR029026">
    <property type="entry name" value="tRNA_m1G_MTases_N"/>
</dbReference>
<comment type="function">
    <text evidence="6">Specifically catalyzes the N1-methylation of pseudouridine at position 54 (Psi54) in tRNAs.</text>
</comment>
<dbReference type="PANTHER" id="PTHR40703:SF1">
    <property type="entry name" value="TRNA (PSEUDOURIDINE(54)-N(1))-METHYLTRANSFERASE"/>
    <property type="match status" value="1"/>
</dbReference>
<evidence type="ECO:0000313" key="7">
    <source>
        <dbReference type="EMBL" id="AWB26256.1"/>
    </source>
</evidence>
<evidence type="ECO:0000256" key="3">
    <source>
        <dbReference type="ARBA" id="ARBA00022679"/>
    </source>
</evidence>
<keyword evidence="2 6" id="KW-0489">Methyltransferase</keyword>
<comment type="similarity">
    <text evidence="6">Belongs to the methyltransferase superfamily. TrmY family.</text>
</comment>
<sequence>MRGVCLLAHDAPTDPDFALDDLPGTGRLDLVCRAITASLLLSHDIREDATVWVSLADDLCLTVDGSAVRNLRPDERSTAALIRTALAERDQLIGQRPVEPAPGLTLERGGRATALDHARAAGTLLVCHESGDPIVDVEWPADPVIVCSDHRSFTEADLDAIGDAPRVSVGPRALHADQAITIAHNYGDTEGYERY</sequence>
<keyword evidence="8" id="KW-1185">Reference proteome</keyword>
<dbReference type="EC" id="2.1.1.257" evidence="6"/>
<accession>A0A2R4WXI8</accession>
<protein>
    <recommendedName>
        <fullName evidence="6">tRNA (pseudouridine(54)-N(1))-methyltransferase</fullName>
        <ecNumber evidence="6">2.1.1.257</ecNumber>
    </recommendedName>
</protein>
<gene>
    <name evidence="6" type="primary">trmY</name>
    <name evidence="7" type="ORF">HARCEL1_00235</name>
</gene>
<evidence type="ECO:0000256" key="1">
    <source>
        <dbReference type="ARBA" id="ARBA00022490"/>
    </source>
</evidence>
<keyword evidence="5 6" id="KW-0819">tRNA processing</keyword>
<dbReference type="GO" id="GO:0005737">
    <property type="term" value="C:cytoplasm"/>
    <property type="evidence" value="ECO:0007669"/>
    <property type="project" value="UniProtKB-SubCell"/>
</dbReference>
<dbReference type="GO" id="GO:0030488">
    <property type="term" value="P:tRNA methylation"/>
    <property type="evidence" value="ECO:0007669"/>
    <property type="project" value="UniProtKB-UniRule"/>
</dbReference>